<reference evidence="6" key="1">
    <citation type="submission" date="2016-04" db="EMBL/GenBank/DDBJ databases">
        <authorList>
            <person name="Evans L.H."/>
            <person name="Alamgir A."/>
            <person name="Owens N."/>
            <person name="Weber N.D."/>
            <person name="Virtaneva K."/>
            <person name="Barbian K."/>
            <person name="Babar A."/>
            <person name="Rosenke K."/>
        </authorList>
    </citation>
    <scope>NUCLEOTIDE SEQUENCE</scope>
    <source>
        <strain evidence="6">Nono1</strain>
    </source>
</reference>
<feature type="transmembrane region" description="Helical" evidence="5">
    <location>
        <begin position="59"/>
        <end position="77"/>
    </location>
</feature>
<protein>
    <submittedName>
        <fullName evidence="6">Uncharacterized protein</fullName>
    </submittedName>
</protein>
<dbReference type="AlphaFoldDB" id="A0A1M4EB60"/>
<organism evidence="6">
    <name type="scientific">Nonomuraea gerenzanensis</name>
    <dbReference type="NCBI Taxonomy" id="93944"/>
    <lineage>
        <taxon>Bacteria</taxon>
        <taxon>Bacillati</taxon>
        <taxon>Actinomycetota</taxon>
        <taxon>Actinomycetes</taxon>
        <taxon>Streptosporangiales</taxon>
        <taxon>Streptosporangiaceae</taxon>
        <taxon>Nonomuraea</taxon>
    </lineage>
</organism>
<keyword evidence="3 5" id="KW-1133">Transmembrane helix</keyword>
<dbReference type="GO" id="GO:0016020">
    <property type="term" value="C:membrane"/>
    <property type="evidence" value="ECO:0007669"/>
    <property type="project" value="UniProtKB-SubCell"/>
</dbReference>
<comment type="subcellular location">
    <subcellularLocation>
        <location evidence="1">Membrane</location>
        <topology evidence="1">Multi-pass membrane protein</topology>
    </subcellularLocation>
</comment>
<dbReference type="Pfam" id="PF13564">
    <property type="entry name" value="DoxX_2"/>
    <property type="match status" value="1"/>
</dbReference>
<feature type="transmembrane region" description="Helical" evidence="5">
    <location>
        <begin position="108"/>
        <end position="125"/>
    </location>
</feature>
<evidence type="ECO:0000256" key="4">
    <source>
        <dbReference type="ARBA" id="ARBA00023136"/>
    </source>
</evidence>
<keyword evidence="4 5" id="KW-0472">Membrane</keyword>
<accession>A0A1M4EB60</accession>
<sequence>MSTTERITATPQKTGRGKNIALWVAQVLLAYQIGLGGVLKLIGDPTMVGMFEAIGAGQWFRYVVAVIEIAGAIGLLIPRLSGVAALGLVGLLVCAAGTNAFVLGGPPIIEAVLLVIAGLVVWGRWSRVKAFFGAK</sequence>
<gene>
    <name evidence="6" type="ORF">BN4615_P5349</name>
</gene>
<proteinExistence type="predicted"/>
<evidence type="ECO:0000256" key="3">
    <source>
        <dbReference type="ARBA" id="ARBA00022989"/>
    </source>
</evidence>
<evidence type="ECO:0000256" key="5">
    <source>
        <dbReference type="SAM" id="Phobius"/>
    </source>
</evidence>
<dbReference type="EMBL" id="LT559118">
    <property type="protein sequence ID" value="SBO95833.1"/>
    <property type="molecule type" value="Genomic_DNA"/>
</dbReference>
<dbReference type="RefSeq" id="WP_225275178.1">
    <property type="nucleotide sequence ID" value="NZ_CP084058.1"/>
</dbReference>
<feature type="transmembrane region" description="Helical" evidence="5">
    <location>
        <begin position="84"/>
        <end position="102"/>
    </location>
</feature>
<evidence type="ECO:0000256" key="1">
    <source>
        <dbReference type="ARBA" id="ARBA00004141"/>
    </source>
</evidence>
<evidence type="ECO:0000256" key="2">
    <source>
        <dbReference type="ARBA" id="ARBA00022692"/>
    </source>
</evidence>
<keyword evidence="2 5" id="KW-0812">Transmembrane</keyword>
<name>A0A1M4EB60_9ACTN</name>
<dbReference type="InterPro" id="IPR032808">
    <property type="entry name" value="DoxX"/>
</dbReference>
<evidence type="ECO:0000313" key="6">
    <source>
        <dbReference type="EMBL" id="SBO95833.1"/>
    </source>
</evidence>
<feature type="transmembrane region" description="Helical" evidence="5">
    <location>
        <begin position="20"/>
        <end position="39"/>
    </location>
</feature>